<evidence type="ECO:0000313" key="4">
    <source>
        <dbReference type="Proteomes" id="UP000199245"/>
    </source>
</evidence>
<proteinExistence type="predicted"/>
<gene>
    <name evidence="3" type="ORF">SAMN05216337_1017113</name>
</gene>
<dbReference type="CDD" id="cd06091">
    <property type="entry name" value="KOW_NusG"/>
    <property type="match status" value="1"/>
</dbReference>
<reference evidence="3 4" key="1">
    <citation type="submission" date="2016-10" db="EMBL/GenBank/DDBJ databases">
        <authorList>
            <person name="de Groot N.N."/>
        </authorList>
    </citation>
    <scope>NUCLEOTIDE SEQUENCE [LARGE SCALE GENOMIC DNA]</scope>
    <source>
        <strain evidence="3 4">R5</strain>
    </source>
</reference>
<protein>
    <submittedName>
        <fullName evidence="3">Transcription antitermination factor NusG</fullName>
    </submittedName>
</protein>
<name>A0A1G6YVL9_9BRAD</name>
<dbReference type="Pfam" id="PF02357">
    <property type="entry name" value="NusG"/>
    <property type="match status" value="1"/>
</dbReference>
<evidence type="ECO:0000313" key="3">
    <source>
        <dbReference type="EMBL" id="SDD94439.1"/>
    </source>
</evidence>
<evidence type="ECO:0000259" key="2">
    <source>
        <dbReference type="Pfam" id="PF02357"/>
    </source>
</evidence>
<accession>A0A1G6YVL9</accession>
<dbReference type="EMBL" id="FMZW01000017">
    <property type="protein sequence ID" value="SDD94439.1"/>
    <property type="molecule type" value="Genomic_DNA"/>
</dbReference>
<dbReference type="SUPFAM" id="SSF50104">
    <property type="entry name" value="Translation proteins SH3-like domain"/>
    <property type="match status" value="1"/>
</dbReference>
<dbReference type="SUPFAM" id="SSF82679">
    <property type="entry name" value="N-utilization substance G protein NusG, N-terminal domain"/>
    <property type="match status" value="1"/>
</dbReference>
<organism evidence="3 4">
    <name type="scientific">Bradyrhizobium brasilense</name>
    <dbReference type="NCBI Taxonomy" id="1419277"/>
    <lineage>
        <taxon>Bacteria</taxon>
        <taxon>Pseudomonadati</taxon>
        <taxon>Pseudomonadota</taxon>
        <taxon>Alphaproteobacteria</taxon>
        <taxon>Hyphomicrobiales</taxon>
        <taxon>Nitrobacteraceae</taxon>
        <taxon>Bradyrhizobium</taxon>
    </lineage>
</organism>
<dbReference type="InterPro" id="IPR036735">
    <property type="entry name" value="NGN_dom_sf"/>
</dbReference>
<dbReference type="GO" id="GO:0006354">
    <property type="term" value="P:DNA-templated transcription elongation"/>
    <property type="evidence" value="ECO:0007669"/>
    <property type="project" value="InterPro"/>
</dbReference>
<dbReference type="Proteomes" id="UP000199245">
    <property type="component" value="Unassembled WGS sequence"/>
</dbReference>
<keyword evidence="1" id="KW-0804">Transcription</keyword>
<dbReference type="AlphaFoldDB" id="A0A1G6YVL9"/>
<feature type="domain" description="NusG-like N-terminal" evidence="2">
    <location>
        <begin position="29"/>
        <end position="124"/>
    </location>
</feature>
<evidence type="ECO:0000256" key="1">
    <source>
        <dbReference type="ARBA" id="ARBA00023163"/>
    </source>
</evidence>
<sequence length="191" mass="22351">MTALAKLEKGQFVEFVKRPAPAPKPEAQCHYMLRLHPNFEMKAERQLHERDIDAYVPKEKRSVPSVWTRRVLRPVPMFSGIMFIPDYHADLVRLKSIADGIGGYVRNGDGEPMKVSLFWMEKIRRFELRVAEDGPPRRFKQGDRAKVRSGAFENWEFKVYRLDSHYRLAALIEIMGREVEVMFDEDQLEAV</sequence>
<dbReference type="Gene3D" id="3.30.70.940">
    <property type="entry name" value="NusG, N-terminal domain"/>
    <property type="match status" value="1"/>
</dbReference>
<dbReference type="InterPro" id="IPR008991">
    <property type="entry name" value="Translation_prot_SH3-like_sf"/>
</dbReference>
<dbReference type="RefSeq" id="WP_092084023.1">
    <property type="nucleotide sequence ID" value="NZ_FMZW01000017.1"/>
</dbReference>
<dbReference type="InterPro" id="IPR006645">
    <property type="entry name" value="NGN-like_dom"/>
</dbReference>